<feature type="non-terminal residue" evidence="1">
    <location>
        <position position="289"/>
    </location>
</feature>
<organism evidence="1 2">
    <name type="scientific">Gigaspora margarita</name>
    <dbReference type="NCBI Taxonomy" id="4874"/>
    <lineage>
        <taxon>Eukaryota</taxon>
        <taxon>Fungi</taxon>
        <taxon>Fungi incertae sedis</taxon>
        <taxon>Mucoromycota</taxon>
        <taxon>Glomeromycotina</taxon>
        <taxon>Glomeromycetes</taxon>
        <taxon>Diversisporales</taxon>
        <taxon>Gigasporaceae</taxon>
        <taxon>Gigaspora</taxon>
    </lineage>
</organism>
<feature type="non-terminal residue" evidence="1">
    <location>
        <position position="1"/>
    </location>
</feature>
<gene>
    <name evidence="1" type="ORF">GMARGA_LOCUS35296</name>
</gene>
<name>A0ABN7WV65_GIGMA</name>
<evidence type="ECO:0000313" key="2">
    <source>
        <dbReference type="Proteomes" id="UP000789901"/>
    </source>
</evidence>
<evidence type="ECO:0000313" key="1">
    <source>
        <dbReference type="EMBL" id="CAG8841194.1"/>
    </source>
</evidence>
<protein>
    <submittedName>
        <fullName evidence="1">13857_t:CDS:1</fullName>
    </submittedName>
</protein>
<dbReference type="EMBL" id="CAJVQB010065102">
    <property type="protein sequence ID" value="CAG8841194.1"/>
    <property type="molecule type" value="Genomic_DNA"/>
</dbReference>
<dbReference type="Proteomes" id="UP000789901">
    <property type="component" value="Unassembled WGS sequence"/>
</dbReference>
<reference evidence="1 2" key="1">
    <citation type="submission" date="2021-06" db="EMBL/GenBank/DDBJ databases">
        <authorList>
            <person name="Kallberg Y."/>
            <person name="Tangrot J."/>
            <person name="Rosling A."/>
        </authorList>
    </citation>
    <scope>NUCLEOTIDE SEQUENCE [LARGE SCALE GENOMIC DNA]</scope>
    <source>
        <strain evidence="1 2">120-4 pot B 10/14</strain>
    </source>
</reference>
<sequence>MHKPKIKRGNKRKEETVAPSLSQKINELLNDISNNNIIPIDNNISDNDVLNKDEVLNNNNVFNNDDVFNDDDCFNDDDILNDNNIINNNDKPATQDFTTTFLRQIPTLETEHNNQDLTTLNSSNNNQIQNIISSTRFVSSKPITISDSRIKAYVTFRAKNNARNNLMNEICNTMNNLINQIKKLFLRPLMKYQSISFAYSLSDFLEKLKCLFLYAQNPQRSVFEKLVQKIFKCELNSAEGIEWLQTANRYFGDFQNKLVNNVEDLINEFKEERSTEGTLQKEEIITFVD</sequence>
<comment type="caution">
    <text evidence="1">The sequence shown here is derived from an EMBL/GenBank/DDBJ whole genome shotgun (WGS) entry which is preliminary data.</text>
</comment>
<keyword evidence="2" id="KW-1185">Reference proteome</keyword>
<proteinExistence type="predicted"/>
<accession>A0ABN7WV65</accession>